<organism evidence="1 2">
    <name type="scientific">Neogobius melanostomus</name>
    <name type="common">round goby</name>
    <dbReference type="NCBI Taxonomy" id="47308"/>
    <lineage>
        <taxon>Eukaryota</taxon>
        <taxon>Metazoa</taxon>
        <taxon>Chordata</taxon>
        <taxon>Craniata</taxon>
        <taxon>Vertebrata</taxon>
        <taxon>Euteleostomi</taxon>
        <taxon>Actinopterygii</taxon>
        <taxon>Neopterygii</taxon>
        <taxon>Teleostei</taxon>
        <taxon>Neoteleostei</taxon>
        <taxon>Acanthomorphata</taxon>
        <taxon>Gobiaria</taxon>
        <taxon>Gobiiformes</taxon>
        <taxon>Gobioidei</taxon>
        <taxon>Gobiidae</taxon>
        <taxon>Benthophilinae</taxon>
        <taxon>Neogobiini</taxon>
        <taxon>Neogobius</taxon>
    </lineage>
</organism>
<evidence type="ECO:0000313" key="2">
    <source>
        <dbReference type="Proteomes" id="UP000694523"/>
    </source>
</evidence>
<reference evidence="1" key="2">
    <citation type="submission" date="2025-09" db="UniProtKB">
        <authorList>
            <consortium name="Ensembl"/>
        </authorList>
    </citation>
    <scope>IDENTIFICATION</scope>
</reference>
<keyword evidence="2" id="KW-1185">Reference proteome</keyword>
<dbReference type="AlphaFoldDB" id="A0A8C6SAK0"/>
<dbReference type="Proteomes" id="UP000694523">
    <property type="component" value="Unplaced"/>
</dbReference>
<dbReference type="Ensembl" id="ENSNMLT00000003945.1">
    <property type="protein sequence ID" value="ENSNMLP00000003451.1"/>
    <property type="gene ID" value="ENSNMLG00000002480.1"/>
</dbReference>
<sequence>MRRRPLTGSRGLSFSTLSRFGFGPSFVSLIKLLYVQPQASVQTNNVNLSYFPLGRSTRQGCPLSPLLFALAIEPLSITLRTIKGYSAYL</sequence>
<evidence type="ECO:0008006" key="3">
    <source>
        <dbReference type="Google" id="ProtNLM"/>
    </source>
</evidence>
<dbReference type="PANTHER" id="PTHR19446">
    <property type="entry name" value="REVERSE TRANSCRIPTASES"/>
    <property type="match status" value="1"/>
</dbReference>
<name>A0A8C6SAK0_9GOBI</name>
<accession>A0A8C6SAK0</accession>
<proteinExistence type="predicted"/>
<reference evidence="1" key="1">
    <citation type="submission" date="2025-08" db="UniProtKB">
        <authorList>
            <consortium name="Ensembl"/>
        </authorList>
    </citation>
    <scope>IDENTIFICATION</scope>
</reference>
<protein>
    <recommendedName>
        <fullName evidence="3">Reverse transcriptase domain-containing protein</fullName>
    </recommendedName>
</protein>
<evidence type="ECO:0000313" key="1">
    <source>
        <dbReference type="Ensembl" id="ENSNMLP00000003451.1"/>
    </source>
</evidence>